<evidence type="ECO:0000313" key="4">
    <source>
        <dbReference type="EMBL" id="AZE47579.1"/>
    </source>
</evidence>
<evidence type="ECO:0000256" key="2">
    <source>
        <dbReference type="PIRSR" id="PIRSR005962-1"/>
    </source>
</evidence>
<dbReference type="Pfam" id="PF07687">
    <property type="entry name" value="M20_dimer"/>
    <property type="match status" value="1"/>
</dbReference>
<dbReference type="PANTHER" id="PTHR11014">
    <property type="entry name" value="PEPTIDASE M20 FAMILY MEMBER"/>
    <property type="match status" value="1"/>
</dbReference>
<keyword evidence="1" id="KW-0378">Hydrolase</keyword>
<dbReference type="GO" id="GO:0050118">
    <property type="term" value="F:N-acetyldiaminopimelate deacetylase activity"/>
    <property type="evidence" value="ECO:0007669"/>
    <property type="project" value="UniProtKB-ARBA"/>
</dbReference>
<dbReference type="Pfam" id="PF01546">
    <property type="entry name" value="Peptidase_M20"/>
    <property type="match status" value="1"/>
</dbReference>
<dbReference type="InterPro" id="IPR017439">
    <property type="entry name" value="Amidohydrolase"/>
</dbReference>
<reference evidence="4 5" key="1">
    <citation type="submission" date="2018-03" db="EMBL/GenBank/DDBJ databases">
        <title>Diversity of phytobeneficial traits revealed by whole-genome analysis of worldwide-isolated phenazine-producing Pseudomonas spp.</title>
        <authorList>
            <person name="Biessy A."/>
            <person name="Novinscak A."/>
            <person name="Blom J."/>
            <person name="Leger G."/>
            <person name="Thomashow L.S."/>
            <person name="Cazorla F.M."/>
            <person name="Josic D."/>
            <person name="Filion M."/>
        </authorList>
    </citation>
    <scope>NUCLEOTIDE SEQUENCE [LARGE SCALE GENOMIC DNA]</scope>
    <source>
        <strain evidence="4 5">B25</strain>
    </source>
</reference>
<feature type="binding site" evidence="2">
    <location>
        <position position="139"/>
    </location>
    <ligand>
        <name>Mn(2+)</name>
        <dbReference type="ChEBI" id="CHEBI:29035"/>
        <label>2</label>
    </ligand>
</feature>
<proteinExistence type="predicted"/>
<dbReference type="InterPro" id="IPR036264">
    <property type="entry name" value="Bact_exopeptidase_dim_dom"/>
</dbReference>
<accession>A0A3G7TMS5</accession>
<dbReference type="GO" id="GO:0019877">
    <property type="term" value="P:diaminopimelate biosynthetic process"/>
    <property type="evidence" value="ECO:0007669"/>
    <property type="project" value="UniProtKB-ARBA"/>
</dbReference>
<keyword evidence="2" id="KW-0479">Metal-binding</keyword>
<comment type="cofactor">
    <cofactor evidence="2">
        <name>Mn(2+)</name>
        <dbReference type="ChEBI" id="CHEBI:29035"/>
    </cofactor>
    <text evidence="2">The Mn(2+) ion enhances activity.</text>
</comment>
<name>A0A3G7TMS5_9PSED</name>
<feature type="binding site" evidence="2">
    <location>
        <position position="104"/>
    </location>
    <ligand>
        <name>Mn(2+)</name>
        <dbReference type="ChEBI" id="CHEBI:29035"/>
        <label>2</label>
    </ligand>
</feature>
<feature type="binding site" evidence="2">
    <location>
        <position position="365"/>
    </location>
    <ligand>
        <name>Mn(2+)</name>
        <dbReference type="ChEBI" id="CHEBI:29035"/>
        <label>2</label>
    </ligand>
</feature>
<evidence type="ECO:0000256" key="1">
    <source>
        <dbReference type="ARBA" id="ARBA00022801"/>
    </source>
</evidence>
<feature type="binding site" evidence="2">
    <location>
        <position position="165"/>
    </location>
    <ligand>
        <name>Mn(2+)</name>
        <dbReference type="ChEBI" id="CHEBI:29035"/>
        <label>2</label>
    </ligand>
</feature>
<gene>
    <name evidence="4" type="ORF">C4K04_1891</name>
</gene>
<dbReference type="FunFam" id="3.30.70.360:FF:000001">
    <property type="entry name" value="N-acetyldiaminopimelate deacetylase"/>
    <property type="match status" value="1"/>
</dbReference>
<evidence type="ECO:0000259" key="3">
    <source>
        <dbReference type="Pfam" id="PF07687"/>
    </source>
</evidence>
<feature type="binding site" evidence="2">
    <location>
        <position position="106"/>
    </location>
    <ligand>
        <name>Mn(2+)</name>
        <dbReference type="ChEBI" id="CHEBI:29035"/>
        <label>2</label>
    </ligand>
</feature>
<keyword evidence="2" id="KW-0464">Manganese</keyword>
<dbReference type="Gene3D" id="3.30.70.360">
    <property type="match status" value="1"/>
</dbReference>
<dbReference type="EMBL" id="CP027753">
    <property type="protein sequence ID" value="AZE47579.1"/>
    <property type="molecule type" value="Genomic_DNA"/>
</dbReference>
<dbReference type="PIRSF" id="PIRSF005962">
    <property type="entry name" value="Pept_M20D_amidohydro"/>
    <property type="match status" value="1"/>
</dbReference>
<dbReference type="GO" id="GO:0046872">
    <property type="term" value="F:metal ion binding"/>
    <property type="evidence" value="ECO:0007669"/>
    <property type="project" value="UniProtKB-KW"/>
</dbReference>
<dbReference type="Proteomes" id="UP000268048">
    <property type="component" value="Chromosome"/>
</dbReference>
<dbReference type="InterPro" id="IPR011650">
    <property type="entry name" value="Peptidase_M20_dimer"/>
</dbReference>
<dbReference type="Gene3D" id="3.40.630.10">
    <property type="entry name" value="Zn peptidases"/>
    <property type="match status" value="1"/>
</dbReference>
<dbReference type="NCBIfam" id="TIGR01891">
    <property type="entry name" value="amidohydrolases"/>
    <property type="match status" value="1"/>
</dbReference>
<evidence type="ECO:0000313" key="5">
    <source>
        <dbReference type="Proteomes" id="UP000268048"/>
    </source>
</evidence>
<dbReference type="InterPro" id="IPR002933">
    <property type="entry name" value="Peptidase_M20"/>
</dbReference>
<dbReference type="PANTHER" id="PTHR11014:SF63">
    <property type="entry name" value="METALLOPEPTIDASE, PUTATIVE (AFU_ORTHOLOGUE AFUA_6G09600)-RELATED"/>
    <property type="match status" value="1"/>
</dbReference>
<dbReference type="AlphaFoldDB" id="A0A3G7TMS5"/>
<feature type="domain" description="Peptidase M20 dimerisation" evidence="3">
    <location>
        <begin position="188"/>
        <end position="282"/>
    </location>
</feature>
<dbReference type="SUPFAM" id="SSF53187">
    <property type="entry name" value="Zn-dependent exopeptidases"/>
    <property type="match status" value="1"/>
</dbReference>
<sequence length="395" mass="42053">MPSPTILPEIRELTTPMVALRQHLHAHPELSYEEFETSRLVADKLRGWGYEVHHGLAGTGVVASLRKGRGNRVIGLRADMDALPILETSGLPYASRHDGKMHACGHDGHTAMLLAAGQCLAQSIDFDGTVRLIFQPAEEGHVGARKMIEDGLFQLFPCDAVFAMHNWPGLPVGKFGFLSGPFMASADTVTIGINGRGGHGAMPQDTVDPIVAAASLVMALQSVVARNLPPLEMGVVGVGSIHGGSSSSVVPTRVELAVTVRALKETTRELLLQRIEALAHAQAQAFGATAEVTVSANAFPVLYNHPRETALARAVALGWLGEEGLVADMQPMTCSEDFAFMLQARPGSYLIMGNGEGTAGGCLLHNPAYDFNDACLPYGASYWVKLVSAFLDPVD</sequence>
<dbReference type="RefSeq" id="WP_124319832.1">
    <property type="nucleotide sequence ID" value="NZ_CP027753.1"/>
</dbReference>
<protein>
    <submittedName>
        <fullName evidence="4">Catalyzes the cleavage of p-aminobenzoyl-glutamate to p-aminobenzoate and glutamate, subunit A</fullName>
    </submittedName>
</protein>
<organism evidence="4 5">
    <name type="scientific">Pseudomonas chlororaphis</name>
    <dbReference type="NCBI Taxonomy" id="587753"/>
    <lineage>
        <taxon>Bacteria</taxon>
        <taxon>Pseudomonadati</taxon>
        <taxon>Pseudomonadota</taxon>
        <taxon>Gammaproteobacteria</taxon>
        <taxon>Pseudomonadales</taxon>
        <taxon>Pseudomonadaceae</taxon>
        <taxon>Pseudomonas</taxon>
    </lineage>
</organism>
<dbReference type="SUPFAM" id="SSF55031">
    <property type="entry name" value="Bacterial exopeptidase dimerisation domain"/>
    <property type="match status" value="1"/>
</dbReference>
<dbReference type="CDD" id="cd05666">
    <property type="entry name" value="M20_Acy1-like"/>
    <property type="match status" value="1"/>
</dbReference>